<evidence type="ECO:0000313" key="19">
    <source>
        <dbReference type="Proteomes" id="UP000036458"/>
    </source>
</evidence>
<accession>A0A0H4W2Z3</accession>
<dbReference type="NCBIfam" id="NF010731">
    <property type="entry name" value="PRK14133.1"/>
    <property type="match status" value="1"/>
</dbReference>
<evidence type="ECO:0000256" key="11">
    <source>
        <dbReference type="ARBA" id="ARBA00022842"/>
    </source>
</evidence>
<proteinExistence type="inferred from homology"/>
<evidence type="ECO:0000256" key="5">
    <source>
        <dbReference type="ARBA" id="ARBA00022490"/>
    </source>
</evidence>
<dbReference type="Gene3D" id="3.30.70.270">
    <property type="match status" value="1"/>
</dbReference>
<dbReference type="GO" id="GO:0000287">
    <property type="term" value="F:magnesium ion binding"/>
    <property type="evidence" value="ECO:0007669"/>
    <property type="project" value="UniProtKB-UniRule"/>
</dbReference>
<feature type="site" description="Substrate discrimination" evidence="16">
    <location>
        <position position="13"/>
    </location>
</feature>
<dbReference type="GO" id="GO:0009432">
    <property type="term" value="P:SOS response"/>
    <property type="evidence" value="ECO:0007669"/>
    <property type="project" value="UniProtKB-ARBA"/>
</dbReference>
<name>A0A0H4W2Z3_9BACT</name>
<dbReference type="InterPro" id="IPR022880">
    <property type="entry name" value="DNApol_IV"/>
</dbReference>
<keyword evidence="11 16" id="KW-0460">Magnesium</keyword>
<keyword evidence="6 16" id="KW-0808">Transferase</keyword>
<dbReference type="InterPro" id="IPR043502">
    <property type="entry name" value="DNA/RNA_pol_sf"/>
</dbReference>
<dbReference type="InterPro" id="IPR024728">
    <property type="entry name" value="PolY_HhH_motif"/>
</dbReference>
<evidence type="ECO:0000256" key="7">
    <source>
        <dbReference type="ARBA" id="ARBA00022695"/>
    </source>
</evidence>
<dbReference type="GO" id="GO:0006261">
    <property type="term" value="P:DNA-templated DNA replication"/>
    <property type="evidence" value="ECO:0007669"/>
    <property type="project" value="UniProtKB-UniRule"/>
</dbReference>
<dbReference type="PROSITE" id="PS50173">
    <property type="entry name" value="UMUC"/>
    <property type="match status" value="1"/>
</dbReference>
<dbReference type="Proteomes" id="UP000036458">
    <property type="component" value="Chromosome"/>
</dbReference>
<keyword evidence="7 16" id="KW-0548">Nucleotidyltransferase</keyword>
<dbReference type="EC" id="2.7.7.7" evidence="16"/>
<evidence type="ECO:0000256" key="10">
    <source>
        <dbReference type="ARBA" id="ARBA00022763"/>
    </source>
</evidence>
<evidence type="ECO:0000256" key="3">
    <source>
        <dbReference type="ARBA" id="ARBA00011245"/>
    </source>
</evidence>
<dbReference type="FunFam" id="3.40.1170.60:FF:000001">
    <property type="entry name" value="DNA polymerase IV"/>
    <property type="match status" value="1"/>
</dbReference>
<comment type="function">
    <text evidence="16">Poorly processive, error-prone DNA polymerase involved in untargeted mutagenesis. Copies undamaged DNA at stalled replication forks, which arise in vivo from mismatched or misaligned primer ends. These misaligned primers can be extended by PolIV. Exhibits no 3'-5' exonuclease (proofreading) activity. May be involved in translesional synthesis, in conjunction with the beta clamp from PolIII.</text>
</comment>
<reference evidence="18 19" key="1">
    <citation type="submission" date="2015-01" db="EMBL/GenBank/DDBJ databases">
        <title>Rufibacter sp./DG31D/ whole genome sequencing.</title>
        <authorList>
            <person name="Kim M.K."/>
            <person name="Srinivasan S."/>
            <person name="Lee J.-J."/>
        </authorList>
    </citation>
    <scope>NUCLEOTIDE SEQUENCE [LARGE SCALE GENOMIC DNA]</scope>
    <source>
        <strain evidence="18 19">DG31D</strain>
    </source>
</reference>
<evidence type="ECO:0000256" key="4">
    <source>
        <dbReference type="ARBA" id="ARBA00022457"/>
    </source>
</evidence>
<keyword evidence="14 16" id="KW-0234">DNA repair</keyword>
<dbReference type="Pfam" id="PF11799">
    <property type="entry name" value="IMS_C"/>
    <property type="match status" value="1"/>
</dbReference>
<keyword evidence="8 16" id="KW-0235">DNA replication</keyword>
<dbReference type="EMBL" id="CP010777">
    <property type="protein sequence ID" value="AKQ44816.1"/>
    <property type="molecule type" value="Genomic_DNA"/>
</dbReference>
<dbReference type="KEGG" id="ruf:TH63_02930"/>
<evidence type="ECO:0000256" key="12">
    <source>
        <dbReference type="ARBA" id="ARBA00022932"/>
    </source>
</evidence>
<organism evidence="18 19">
    <name type="scientific">Rufibacter radiotolerans</name>
    <dbReference type="NCBI Taxonomy" id="1379910"/>
    <lineage>
        <taxon>Bacteria</taxon>
        <taxon>Pseudomonadati</taxon>
        <taxon>Bacteroidota</taxon>
        <taxon>Cytophagia</taxon>
        <taxon>Cytophagales</taxon>
        <taxon>Hymenobacteraceae</taxon>
        <taxon>Rufibacter</taxon>
    </lineage>
</organism>
<dbReference type="InterPro" id="IPR017961">
    <property type="entry name" value="DNA_pol_Y-fam_little_finger"/>
</dbReference>
<dbReference type="CDD" id="cd03586">
    <property type="entry name" value="PolY_Pol_IV_kappa"/>
    <property type="match status" value="1"/>
</dbReference>
<dbReference type="RefSeq" id="WP_076606388.1">
    <property type="nucleotide sequence ID" value="NZ_CP010777.1"/>
</dbReference>
<dbReference type="Gene3D" id="1.10.150.20">
    <property type="entry name" value="5' to 3' exonuclease, C-terminal subdomain"/>
    <property type="match status" value="1"/>
</dbReference>
<evidence type="ECO:0000256" key="6">
    <source>
        <dbReference type="ARBA" id="ARBA00022679"/>
    </source>
</evidence>
<dbReference type="GO" id="GO:0006281">
    <property type="term" value="P:DNA repair"/>
    <property type="evidence" value="ECO:0007669"/>
    <property type="project" value="UniProtKB-UniRule"/>
</dbReference>
<dbReference type="PATRIC" id="fig|1379910.4.peg.630"/>
<dbReference type="GO" id="GO:0003684">
    <property type="term" value="F:damaged DNA binding"/>
    <property type="evidence" value="ECO:0007669"/>
    <property type="project" value="InterPro"/>
</dbReference>
<dbReference type="Gene3D" id="3.30.1490.100">
    <property type="entry name" value="DNA polymerase, Y-family, little finger domain"/>
    <property type="match status" value="1"/>
</dbReference>
<dbReference type="Pfam" id="PF00817">
    <property type="entry name" value="IMS"/>
    <property type="match status" value="1"/>
</dbReference>
<dbReference type="Gene3D" id="3.40.1170.60">
    <property type="match status" value="1"/>
</dbReference>
<comment type="subunit">
    <text evidence="3 16">Monomer.</text>
</comment>
<dbReference type="InterPro" id="IPR043128">
    <property type="entry name" value="Rev_trsase/Diguanyl_cyclase"/>
</dbReference>
<sequence length="353" mass="39486">MRKIIHIDMDAFFASVEQRDNPALRGKPVAVGGTKARGVVAAASYEARQFGVFSAMPAQVALRKCPHLIMVPTRFEVYQQVSRQIREIFLRYTDLVEPLSLDEAYLDVTENKPALKSAMLIAQRIKNEIYNETQLTASAGVSFNKFLAKVASGKNKPDGLTVVLPHEAEAFVEALPIEKFYGIGDVTAAKMKQLGIHSGADLKSRSEVDLRRHFGKSGSYFYQIARAQDDRPVEPNRIRKSIGSERTFGQDLETEEEMLPELQRLAEEVAYDLHRLEASGKTITLKLKYHDFTLNTRSKTFFSNVRTEDVLLDIAAELLHSPAFPAKPIRLLGITVSNLSYGKHQGGQLSFPF</sequence>
<dbReference type="SUPFAM" id="SSF100879">
    <property type="entry name" value="Lesion bypass DNA polymerase (Y-family), little finger domain"/>
    <property type="match status" value="1"/>
</dbReference>
<dbReference type="GO" id="GO:0005829">
    <property type="term" value="C:cytosol"/>
    <property type="evidence" value="ECO:0007669"/>
    <property type="project" value="TreeGrafter"/>
</dbReference>
<keyword evidence="10 16" id="KW-0227">DNA damage</keyword>
<feature type="binding site" evidence="16">
    <location>
        <position position="102"/>
    </location>
    <ligand>
        <name>Mg(2+)</name>
        <dbReference type="ChEBI" id="CHEBI:18420"/>
    </ligand>
</feature>
<evidence type="ECO:0000256" key="16">
    <source>
        <dbReference type="HAMAP-Rule" id="MF_01113"/>
    </source>
</evidence>
<evidence type="ECO:0000313" key="18">
    <source>
        <dbReference type="EMBL" id="AKQ44816.1"/>
    </source>
</evidence>
<dbReference type="InterPro" id="IPR001126">
    <property type="entry name" value="UmuC"/>
</dbReference>
<evidence type="ECO:0000256" key="2">
    <source>
        <dbReference type="ARBA" id="ARBA00010945"/>
    </source>
</evidence>
<dbReference type="InterPro" id="IPR050116">
    <property type="entry name" value="DNA_polymerase-Y"/>
</dbReference>
<dbReference type="Pfam" id="PF11798">
    <property type="entry name" value="IMS_HHH"/>
    <property type="match status" value="1"/>
</dbReference>
<evidence type="ECO:0000256" key="9">
    <source>
        <dbReference type="ARBA" id="ARBA00022723"/>
    </source>
</evidence>
<feature type="active site" evidence="16">
    <location>
        <position position="103"/>
    </location>
</feature>
<comment type="catalytic activity">
    <reaction evidence="15 16">
        <text>DNA(n) + a 2'-deoxyribonucleoside 5'-triphosphate = DNA(n+1) + diphosphate</text>
        <dbReference type="Rhea" id="RHEA:22508"/>
        <dbReference type="Rhea" id="RHEA-COMP:17339"/>
        <dbReference type="Rhea" id="RHEA-COMP:17340"/>
        <dbReference type="ChEBI" id="CHEBI:33019"/>
        <dbReference type="ChEBI" id="CHEBI:61560"/>
        <dbReference type="ChEBI" id="CHEBI:173112"/>
        <dbReference type="EC" id="2.7.7.7"/>
    </reaction>
</comment>
<keyword evidence="13 16" id="KW-0238">DNA-binding</keyword>
<keyword evidence="4 16" id="KW-0515">Mutator protein</keyword>
<dbReference type="STRING" id="1379910.TH63_02930"/>
<dbReference type="SUPFAM" id="SSF56672">
    <property type="entry name" value="DNA/RNA polymerases"/>
    <property type="match status" value="1"/>
</dbReference>
<dbReference type="HAMAP" id="MF_01113">
    <property type="entry name" value="DNApol_IV"/>
    <property type="match status" value="1"/>
</dbReference>
<protein>
    <recommendedName>
        <fullName evidence="16">DNA polymerase IV</fullName>
        <shortName evidence="16">Pol IV</shortName>
        <ecNumber evidence="16">2.7.7.7</ecNumber>
    </recommendedName>
</protein>
<evidence type="ECO:0000256" key="8">
    <source>
        <dbReference type="ARBA" id="ARBA00022705"/>
    </source>
</evidence>
<dbReference type="InterPro" id="IPR036775">
    <property type="entry name" value="DNA_pol_Y-fam_lit_finger_sf"/>
</dbReference>
<dbReference type="GO" id="GO:0042276">
    <property type="term" value="P:error-prone translesion synthesis"/>
    <property type="evidence" value="ECO:0007669"/>
    <property type="project" value="TreeGrafter"/>
</dbReference>
<keyword evidence="19" id="KW-1185">Reference proteome</keyword>
<evidence type="ECO:0000259" key="17">
    <source>
        <dbReference type="PROSITE" id="PS50173"/>
    </source>
</evidence>
<evidence type="ECO:0000256" key="1">
    <source>
        <dbReference type="ARBA" id="ARBA00004496"/>
    </source>
</evidence>
<dbReference type="FunFam" id="1.10.150.20:FF:000019">
    <property type="entry name" value="DNA polymerase IV"/>
    <property type="match status" value="1"/>
</dbReference>
<dbReference type="FunFam" id="3.30.1490.100:FF:000004">
    <property type="entry name" value="DNA polymerase IV"/>
    <property type="match status" value="1"/>
</dbReference>
<dbReference type="NCBIfam" id="NF002677">
    <property type="entry name" value="PRK02406.1"/>
    <property type="match status" value="1"/>
</dbReference>
<evidence type="ECO:0000256" key="14">
    <source>
        <dbReference type="ARBA" id="ARBA00023204"/>
    </source>
</evidence>
<comment type="cofactor">
    <cofactor evidence="16">
        <name>Mg(2+)</name>
        <dbReference type="ChEBI" id="CHEBI:18420"/>
    </cofactor>
    <text evidence="16">Binds 2 magnesium ions per subunit.</text>
</comment>
<keyword evidence="12 16" id="KW-0239">DNA-directed DNA polymerase</keyword>
<comment type="subcellular location">
    <subcellularLocation>
        <location evidence="1 16">Cytoplasm</location>
    </subcellularLocation>
</comment>
<evidence type="ECO:0000256" key="15">
    <source>
        <dbReference type="ARBA" id="ARBA00049244"/>
    </source>
</evidence>
<gene>
    <name evidence="16" type="primary">dinB</name>
    <name evidence="18" type="ORF">TH63_02930</name>
</gene>
<evidence type="ECO:0000256" key="13">
    <source>
        <dbReference type="ARBA" id="ARBA00023125"/>
    </source>
</evidence>
<dbReference type="OrthoDB" id="9808813at2"/>
<dbReference type="PANTHER" id="PTHR11076">
    <property type="entry name" value="DNA REPAIR POLYMERASE UMUC / TRANSFERASE FAMILY MEMBER"/>
    <property type="match status" value="1"/>
</dbReference>
<keyword evidence="5 16" id="KW-0963">Cytoplasm</keyword>
<feature type="binding site" evidence="16">
    <location>
        <position position="8"/>
    </location>
    <ligand>
        <name>Mg(2+)</name>
        <dbReference type="ChEBI" id="CHEBI:18420"/>
    </ligand>
</feature>
<dbReference type="AlphaFoldDB" id="A0A0H4W2Z3"/>
<feature type="domain" description="UmuC" evidence="17">
    <location>
        <begin position="4"/>
        <end position="184"/>
    </location>
</feature>
<keyword evidence="9 16" id="KW-0479">Metal-binding</keyword>
<comment type="similarity">
    <text evidence="2 16">Belongs to the DNA polymerase type-Y family.</text>
</comment>
<dbReference type="PANTHER" id="PTHR11076:SF33">
    <property type="entry name" value="DNA POLYMERASE KAPPA"/>
    <property type="match status" value="1"/>
</dbReference>
<dbReference type="GO" id="GO:0003887">
    <property type="term" value="F:DNA-directed DNA polymerase activity"/>
    <property type="evidence" value="ECO:0007669"/>
    <property type="project" value="UniProtKB-UniRule"/>
</dbReference>